<feature type="chain" id="PRO_5034084563" evidence="9">
    <location>
        <begin position="28"/>
        <end position="1244"/>
    </location>
</feature>
<evidence type="ECO:0000256" key="4">
    <source>
        <dbReference type="ARBA" id="ARBA00022837"/>
    </source>
</evidence>
<reference evidence="12" key="1">
    <citation type="submission" date="2025-08" db="UniProtKB">
        <authorList>
            <consortium name="RefSeq"/>
        </authorList>
    </citation>
    <scope>IDENTIFICATION</scope>
</reference>
<keyword evidence="2" id="KW-0479">Metal-binding</keyword>
<dbReference type="PANTHER" id="PTHR19325">
    <property type="entry name" value="COMPLEMENT COMPONENT-RELATED SUSHI DOMAIN-CONTAINING"/>
    <property type="match status" value="1"/>
</dbReference>
<feature type="region of interest" description="Disordered" evidence="8">
    <location>
        <begin position="756"/>
        <end position="787"/>
    </location>
</feature>
<evidence type="ECO:0000313" key="11">
    <source>
        <dbReference type="Proteomes" id="UP000694845"/>
    </source>
</evidence>
<dbReference type="Pfam" id="PF00084">
    <property type="entry name" value="Sushi"/>
    <property type="match status" value="8"/>
</dbReference>
<feature type="domain" description="Sushi" evidence="10">
    <location>
        <begin position="430"/>
        <end position="487"/>
    </location>
</feature>
<dbReference type="SUPFAM" id="SSF57535">
    <property type="entry name" value="Complement control module/SCR domain"/>
    <property type="match status" value="12"/>
</dbReference>
<keyword evidence="4" id="KW-0106">Calcium</keyword>
<evidence type="ECO:0000256" key="1">
    <source>
        <dbReference type="ARBA" id="ARBA00022659"/>
    </source>
</evidence>
<feature type="domain" description="Sushi" evidence="10">
    <location>
        <begin position="551"/>
        <end position="618"/>
    </location>
</feature>
<evidence type="ECO:0000256" key="9">
    <source>
        <dbReference type="SAM" id="SignalP"/>
    </source>
</evidence>
<dbReference type="InterPro" id="IPR050350">
    <property type="entry name" value="Compl-Cell_Adhes-Reg"/>
</dbReference>
<dbReference type="CDD" id="cd00033">
    <property type="entry name" value="CCP"/>
    <property type="match status" value="7"/>
</dbReference>
<dbReference type="SMART" id="SM00607">
    <property type="entry name" value="FTP"/>
    <property type="match status" value="1"/>
</dbReference>
<organism evidence="11 12">
    <name type="scientific">Acanthaster planci</name>
    <name type="common">Crown-of-thorns starfish</name>
    <dbReference type="NCBI Taxonomy" id="133434"/>
    <lineage>
        <taxon>Eukaryota</taxon>
        <taxon>Metazoa</taxon>
        <taxon>Echinodermata</taxon>
        <taxon>Eleutherozoa</taxon>
        <taxon>Asterozoa</taxon>
        <taxon>Asteroidea</taxon>
        <taxon>Valvatacea</taxon>
        <taxon>Valvatida</taxon>
        <taxon>Acanthasteridae</taxon>
        <taxon>Acanthaster</taxon>
    </lineage>
</organism>
<proteinExistence type="predicted"/>
<dbReference type="Proteomes" id="UP000694845">
    <property type="component" value="Unplaced"/>
</dbReference>
<name>A0A8B7ZV43_ACAPL</name>
<keyword evidence="11" id="KW-1185">Reference proteome</keyword>
<dbReference type="Gene3D" id="2.60.120.260">
    <property type="entry name" value="Galactose-binding domain-like"/>
    <property type="match status" value="1"/>
</dbReference>
<evidence type="ECO:0000256" key="6">
    <source>
        <dbReference type="ARBA" id="ARBA00023180"/>
    </source>
</evidence>
<feature type="domain" description="Sushi" evidence="10">
    <location>
        <begin position="190"/>
        <end position="251"/>
    </location>
</feature>
<dbReference type="GO" id="GO:0046872">
    <property type="term" value="F:metal ion binding"/>
    <property type="evidence" value="ECO:0007669"/>
    <property type="project" value="UniProtKB-KW"/>
</dbReference>
<evidence type="ECO:0000256" key="5">
    <source>
        <dbReference type="ARBA" id="ARBA00023157"/>
    </source>
</evidence>
<feature type="domain" description="Sushi" evidence="10">
    <location>
        <begin position="314"/>
        <end position="371"/>
    </location>
</feature>
<keyword evidence="9" id="KW-0732">Signal</keyword>
<dbReference type="SUPFAM" id="SSF49785">
    <property type="entry name" value="Galactose-binding domain-like"/>
    <property type="match status" value="1"/>
</dbReference>
<dbReference type="RefSeq" id="XP_022108957.1">
    <property type="nucleotide sequence ID" value="XM_022253265.1"/>
</dbReference>
<keyword evidence="3" id="KW-0677">Repeat</keyword>
<dbReference type="InterPro" id="IPR035976">
    <property type="entry name" value="Sushi/SCR/CCP_sf"/>
</dbReference>
<feature type="domain" description="Sushi" evidence="10">
    <location>
        <begin position="1093"/>
        <end position="1155"/>
    </location>
</feature>
<dbReference type="Gene3D" id="2.10.70.10">
    <property type="entry name" value="Complement Module, domain 1"/>
    <property type="match status" value="11"/>
</dbReference>
<gene>
    <name evidence="12" type="primary">LOC110989119</name>
</gene>
<feature type="disulfide bond" evidence="7">
    <location>
        <begin position="400"/>
        <end position="427"/>
    </location>
</feature>
<evidence type="ECO:0000259" key="10">
    <source>
        <dbReference type="PROSITE" id="PS50923"/>
    </source>
</evidence>
<dbReference type="InterPro" id="IPR008979">
    <property type="entry name" value="Galactose-bd-like_sf"/>
</dbReference>
<evidence type="ECO:0000256" key="7">
    <source>
        <dbReference type="PROSITE-ProRule" id="PRU00302"/>
    </source>
</evidence>
<feature type="domain" description="Sushi" evidence="10">
    <location>
        <begin position="79"/>
        <end position="140"/>
    </location>
</feature>
<dbReference type="KEGG" id="aplc:110989119"/>
<feature type="disulfide bond" evidence="7">
    <location>
        <begin position="342"/>
        <end position="369"/>
    </location>
</feature>
<protein>
    <submittedName>
        <fullName evidence="12">Sushi, von Willebrand factor type A, EGF and pentraxin domain-containing protein 1-like</fullName>
    </submittedName>
</protein>
<feature type="disulfide bond" evidence="7">
    <location>
        <begin position="81"/>
        <end position="124"/>
    </location>
</feature>
<feature type="compositionally biased region" description="Basic and acidic residues" evidence="8">
    <location>
        <begin position="776"/>
        <end position="785"/>
    </location>
</feature>
<evidence type="ECO:0000256" key="2">
    <source>
        <dbReference type="ARBA" id="ARBA00022723"/>
    </source>
</evidence>
<feature type="compositionally biased region" description="Polar residues" evidence="8">
    <location>
        <begin position="757"/>
        <end position="769"/>
    </location>
</feature>
<feature type="domain" description="Sushi" evidence="10">
    <location>
        <begin position="372"/>
        <end position="429"/>
    </location>
</feature>
<feature type="domain" description="Sushi" evidence="10">
    <location>
        <begin position="1168"/>
        <end position="1236"/>
    </location>
</feature>
<feature type="domain" description="Sushi" evidence="10">
    <location>
        <begin position="896"/>
        <end position="963"/>
    </location>
</feature>
<dbReference type="PROSITE" id="PS50923">
    <property type="entry name" value="SUSHI"/>
    <property type="match status" value="10"/>
</dbReference>
<feature type="disulfide bond" evidence="7">
    <location>
        <begin position="255"/>
        <end position="298"/>
    </location>
</feature>
<dbReference type="AlphaFoldDB" id="A0A8B7ZV43"/>
<sequence length="1244" mass="138840">MADKMLFAPLLFLIVLIWPTIIIPVTSNEACVYDNAVATLTGRSCRNRRCTIEENNCRGNRECLCDGACGYRCISTIVSYCRELEPPVNGSIEYLDGNRAFGARAAYECDHGYLLSGEDEVRTCLGEREWSAGETPRCISQGELCPRREGVDRECQQSCTRRKDCLNKHEEGCLCDGDCGMSCLRVFVDEYCPPVELSEGAVVLFMTTKKIVYRSKVMLGCENQYKIAEGNVNITCLLNRTWSGRPLRCTPKALCTSPPVIEGARHDSWEHRFYAGDELLYTCKPGYYTYGLGQTSTCRDDGQWTNVTLECYPKSCGDPGYLRNGRREGNLFTFLSRVTFHCNIGYEMRGYAHRTCMSDQRWSSFMPECVAIECPRLYAPEFGSLEGTRVTYGSEAYLECNRGYKLLGSEYRRCQANGTWSGEETTCRVITCPEPDTPDNGSKRSPRYGLDAITHFSCNSGYTLFGSSTTRCTADERWSEPTPECKGDCSVESSPRNGYFLHRYERYTEGQVVQHGTVIEVRCYRLYSLNSEEPYECIDGEWSFDAECVENPCPKLSELLNGQITYDPELVNQSQSTVPHETVATYSCLYGFEQQGGYSTTRCYFGAWNGRWEPVCEPKTCSKETLENGNVRYTKNDQDFSVRDQDPHHDVVRTARCSNGYSWEPSSRRQSVCENGEWSDSLPTCKPDACSTPDVDGGDIDVQSMRHGGTAQLTCRWNLKSSVGDGQLQCHAGHWVPDGIECINRDAPFNVAYGKPASQSPISEVSSRKQAPLAVDGDRTTDKNHGSCTVAKKSTQQVFWEVDLQNTYKIEYVVIYTKSKSQVRGATVQVGYSGMARQSYRQCGQEVNRRTVAVPESGLRVDCTSQLIAGQIVRIERQADSMSLCEVEVFVTGPVATCRIPDIAGMRQTLAGTNEELHAGTRVPPGTAIDYSCEGESYQHNGVRDNHCNSDGTWANTNPSCDAADCEVQAPENGWLLQQISRLPHGYQLAYSCRDRYEKAQDIVTHCESGELTPEPRCVPEHCRLQASDFGDVIINNNEPAPDADGIVHIPHGTKVHFTCARGHNLINQNRNTPRCWMGHLQDITHIPYCSPVTCDYPPYPQHGSYNLEQGDSAVHGSAIRYECYKGYQLQDPSKEYSYCVDGRWSPEELPVCQRLTVPVTETPNANAPCPTPSPPNALVFHNGQNIALIDSVINFGQGDWIVTRCINHYSANGRKAVDSMCSNGAWTPALPSCGKTNIRGCVF</sequence>
<evidence type="ECO:0000256" key="8">
    <source>
        <dbReference type="SAM" id="MobiDB-lite"/>
    </source>
</evidence>
<dbReference type="OrthoDB" id="5804959at2759"/>
<evidence type="ECO:0000256" key="3">
    <source>
        <dbReference type="ARBA" id="ARBA00022737"/>
    </source>
</evidence>
<feature type="signal peptide" evidence="9">
    <location>
        <begin position="1"/>
        <end position="27"/>
    </location>
</feature>
<dbReference type="PANTHER" id="PTHR19325:SF575">
    <property type="entry name" value="LOCOMOTION-RELATED PROTEIN HIKARU GENKI"/>
    <property type="match status" value="1"/>
</dbReference>
<dbReference type="InterPro" id="IPR000436">
    <property type="entry name" value="Sushi_SCR_CCP_dom"/>
</dbReference>
<dbReference type="InterPro" id="IPR006585">
    <property type="entry name" value="FTP1"/>
</dbReference>
<comment type="caution">
    <text evidence="7">Lacks conserved residue(s) required for the propagation of feature annotation.</text>
</comment>
<feature type="disulfide bond" evidence="7">
    <location>
        <begin position="458"/>
        <end position="485"/>
    </location>
</feature>
<keyword evidence="1 7" id="KW-0768">Sushi</keyword>
<accession>A0A8B7ZV43</accession>
<dbReference type="OMA" id="CEIWERC"/>
<keyword evidence="5 7" id="KW-1015">Disulfide bond</keyword>
<evidence type="ECO:0000313" key="12">
    <source>
        <dbReference type="RefSeq" id="XP_022108957.1"/>
    </source>
</evidence>
<dbReference type="SMART" id="SM00032">
    <property type="entry name" value="CCP"/>
    <property type="match status" value="15"/>
</dbReference>
<dbReference type="Pfam" id="PF22633">
    <property type="entry name" value="F5_F8_type_C_2"/>
    <property type="match status" value="1"/>
</dbReference>
<feature type="domain" description="Sushi" evidence="10">
    <location>
        <begin position="253"/>
        <end position="313"/>
    </location>
</feature>
<dbReference type="GeneID" id="110989119"/>
<keyword evidence="6" id="KW-0325">Glycoprotein</keyword>